<keyword evidence="7" id="KW-0804">Transcription</keyword>
<dbReference type="EnsemblMetazoa" id="HelroT65992">
    <property type="protein sequence ID" value="HelroP65992"/>
    <property type="gene ID" value="HelroG65992"/>
</dbReference>
<evidence type="ECO:0000256" key="6">
    <source>
        <dbReference type="ARBA" id="ARBA00023015"/>
    </source>
</evidence>
<evidence type="ECO:0000313" key="12">
    <source>
        <dbReference type="EnsemblMetazoa" id="HelroP65992"/>
    </source>
</evidence>
<dbReference type="PROSITE" id="PS50157">
    <property type="entry name" value="ZINC_FINGER_C2H2_2"/>
    <property type="match status" value="3"/>
</dbReference>
<evidence type="ECO:0000256" key="4">
    <source>
        <dbReference type="ARBA" id="ARBA00022771"/>
    </source>
</evidence>
<evidence type="ECO:0000256" key="3">
    <source>
        <dbReference type="ARBA" id="ARBA00022737"/>
    </source>
</evidence>
<dbReference type="RefSeq" id="XP_009019805.1">
    <property type="nucleotide sequence ID" value="XM_009021557.1"/>
</dbReference>
<dbReference type="GeneID" id="20213856"/>
<keyword evidence="3" id="KW-0677">Repeat</keyword>
<dbReference type="eggNOG" id="KOG1721">
    <property type="taxonomic scope" value="Eukaryota"/>
</dbReference>
<keyword evidence="6" id="KW-0805">Transcription regulation</keyword>
<dbReference type="PANTHER" id="PTHR47772:SF13">
    <property type="entry name" value="GASTRULA ZINC FINGER PROTEIN XLCGF49.1-LIKE-RELATED"/>
    <property type="match status" value="1"/>
</dbReference>
<sequence length="151" mass="17706">CTSAASASRTLHLKKHELFVHSTETKEKCKICGKRFKDSTAVRAHERTHSDLRPYVCLRCNKAFKTSECLWHHENRSKACDSNTFKCSDCELQFEQKFHLRRHYLYKHTNQYPFACQSCDRQFKDILSFESHKLFHTSGSGYLCKTCGNIF</sequence>
<dbReference type="AlphaFoldDB" id="T1FYF8"/>
<keyword evidence="8" id="KW-0539">Nucleus</keyword>
<dbReference type="InterPro" id="IPR036236">
    <property type="entry name" value="Znf_C2H2_sf"/>
</dbReference>
<evidence type="ECO:0000256" key="1">
    <source>
        <dbReference type="ARBA" id="ARBA00004123"/>
    </source>
</evidence>
<keyword evidence="2" id="KW-0479">Metal-binding</keyword>
<name>T1FYF8_HELRO</name>
<accession>T1FYF8</accession>
<keyword evidence="4 9" id="KW-0863">Zinc-finger</keyword>
<keyword evidence="13" id="KW-1185">Reference proteome</keyword>
<comment type="subcellular location">
    <subcellularLocation>
        <location evidence="1">Nucleus</location>
    </subcellularLocation>
</comment>
<evidence type="ECO:0000313" key="13">
    <source>
        <dbReference type="Proteomes" id="UP000015101"/>
    </source>
</evidence>
<dbReference type="SMART" id="SM00355">
    <property type="entry name" value="ZnF_C2H2"/>
    <property type="match status" value="4"/>
</dbReference>
<organism evidence="12 13">
    <name type="scientific">Helobdella robusta</name>
    <name type="common">Californian leech</name>
    <dbReference type="NCBI Taxonomy" id="6412"/>
    <lineage>
        <taxon>Eukaryota</taxon>
        <taxon>Metazoa</taxon>
        <taxon>Spiralia</taxon>
        <taxon>Lophotrochozoa</taxon>
        <taxon>Annelida</taxon>
        <taxon>Clitellata</taxon>
        <taxon>Hirudinea</taxon>
        <taxon>Rhynchobdellida</taxon>
        <taxon>Glossiphoniidae</taxon>
        <taxon>Helobdella</taxon>
    </lineage>
</organism>
<dbReference type="Pfam" id="PF00096">
    <property type="entry name" value="zf-C2H2"/>
    <property type="match status" value="3"/>
</dbReference>
<dbReference type="OrthoDB" id="6249644at2759"/>
<dbReference type="EMBL" id="KB096742">
    <property type="protein sequence ID" value="ESO02397.1"/>
    <property type="molecule type" value="Genomic_DNA"/>
</dbReference>
<dbReference type="InParanoid" id="T1FYF8"/>
<dbReference type="InterPro" id="IPR013087">
    <property type="entry name" value="Znf_C2H2_type"/>
</dbReference>
<dbReference type="FunFam" id="3.30.160.60:FF:002753">
    <property type="entry name" value="AGAP011403-PA"/>
    <property type="match status" value="1"/>
</dbReference>
<dbReference type="Gene3D" id="3.30.160.60">
    <property type="entry name" value="Classic Zinc Finger"/>
    <property type="match status" value="3"/>
</dbReference>
<dbReference type="PANTHER" id="PTHR47772">
    <property type="entry name" value="ZINC FINGER PROTEIN 200"/>
    <property type="match status" value="1"/>
</dbReference>
<evidence type="ECO:0000256" key="7">
    <source>
        <dbReference type="ARBA" id="ARBA00023163"/>
    </source>
</evidence>
<evidence type="ECO:0000256" key="5">
    <source>
        <dbReference type="ARBA" id="ARBA00022833"/>
    </source>
</evidence>
<dbReference type="KEGG" id="hro:HELRODRAFT_65992"/>
<keyword evidence="5" id="KW-0862">Zinc</keyword>
<dbReference type="GO" id="GO:0005634">
    <property type="term" value="C:nucleus"/>
    <property type="evidence" value="ECO:0007669"/>
    <property type="project" value="UniProtKB-SubCell"/>
</dbReference>
<evidence type="ECO:0000256" key="2">
    <source>
        <dbReference type="ARBA" id="ARBA00022723"/>
    </source>
</evidence>
<evidence type="ECO:0000256" key="8">
    <source>
        <dbReference type="ARBA" id="ARBA00023242"/>
    </source>
</evidence>
<dbReference type="EMBL" id="AMQM01000874">
    <property type="status" value="NOT_ANNOTATED_CDS"/>
    <property type="molecule type" value="Genomic_DNA"/>
</dbReference>
<feature type="domain" description="C2H2-type" evidence="10">
    <location>
        <begin position="27"/>
        <end position="54"/>
    </location>
</feature>
<dbReference type="CTD" id="20213856"/>
<dbReference type="SUPFAM" id="SSF57667">
    <property type="entry name" value="beta-beta-alpha zinc fingers"/>
    <property type="match status" value="3"/>
</dbReference>
<dbReference type="Proteomes" id="UP000015101">
    <property type="component" value="Unassembled WGS sequence"/>
</dbReference>
<dbReference type="InterPro" id="IPR050636">
    <property type="entry name" value="C2H2-ZF_domain-containing"/>
</dbReference>
<reference evidence="12" key="3">
    <citation type="submission" date="2015-06" db="UniProtKB">
        <authorList>
            <consortium name="EnsemblMetazoa"/>
        </authorList>
    </citation>
    <scope>IDENTIFICATION</scope>
</reference>
<gene>
    <name evidence="12" type="primary">20213856</name>
    <name evidence="11" type="ORF">HELRODRAFT_65992</name>
</gene>
<dbReference type="PROSITE" id="PS00028">
    <property type="entry name" value="ZINC_FINGER_C2H2_1"/>
    <property type="match status" value="3"/>
</dbReference>
<dbReference type="GO" id="GO:0008270">
    <property type="term" value="F:zinc ion binding"/>
    <property type="evidence" value="ECO:0007669"/>
    <property type="project" value="UniProtKB-KW"/>
</dbReference>
<evidence type="ECO:0000259" key="10">
    <source>
        <dbReference type="PROSITE" id="PS50157"/>
    </source>
</evidence>
<protein>
    <recommendedName>
        <fullName evidence="10">C2H2-type domain-containing protein</fullName>
    </recommendedName>
</protein>
<evidence type="ECO:0000313" key="11">
    <source>
        <dbReference type="EMBL" id="ESO02397.1"/>
    </source>
</evidence>
<reference evidence="13" key="1">
    <citation type="submission" date="2012-12" db="EMBL/GenBank/DDBJ databases">
        <authorList>
            <person name="Hellsten U."/>
            <person name="Grimwood J."/>
            <person name="Chapman J.A."/>
            <person name="Shapiro H."/>
            <person name="Aerts A."/>
            <person name="Otillar R.P."/>
            <person name="Terry A.Y."/>
            <person name="Boore J.L."/>
            <person name="Simakov O."/>
            <person name="Marletaz F."/>
            <person name="Cho S.-J."/>
            <person name="Edsinger-Gonzales E."/>
            <person name="Havlak P."/>
            <person name="Kuo D.-H."/>
            <person name="Larsson T."/>
            <person name="Lv J."/>
            <person name="Arendt D."/>
            <person name="Savage R."/>
            <person name="Osoegawa K."/>
            <person name="de Jong P."/>
            <person name="Lindberg D.R."/>
            <person name="Seaver E.C."/>
            <person name="Weisblat D.A."/>
            <person name="Putnam N.H."/>
            <person name="Grigoriev I.V."/>
            <person name="Rokhsar D.S."/>
        </authorList>
    </citation>
    <scope>NUCLEOTIDE SEQUENCE</scope>
</reference>
<evidence type="ECO:0000256" key="9">
    <source>
        <dbReference type="PROSITE-ProRule" id="PRU00042"/>
    </source>
</evidence>
<reference evidence="11 13" key="2">
    <citation type="journal article" date="2013" name="Nature">
        <title>Insights into bilaterian evolution from three spiralian genomes.</title>
        <authorList>
            <person name="Simakov O."/>
            <person name="Marletaz F."/>
            <person name="Cho S.J."/>
            <person name="Edsinger-Gonzales E."/>
            <person name="Havlak P."/>
            <person name="Hellsten U."/>
            <person name="Kuo D.H."/>
            <person name="Larsson T."/>
            <person name="Lv J."/>
            <person name="Arendt D."/>
            <person name="Savage R."/>
            <person name="Osoegawa K."/>
            <person name="de Jong P."/>
            <person name="Grimwood J."/>
            <person name="Chapman J.A."/>
            <person name="Shapiro H."/>
            <person name="Aerts A."/>
            <person name="Otillar R.P."/>
            <person name="Terry A.Y."/>
            <person name="Boore J.L."/>
            <person name="Grigoriev I.V."/>
            <person name="Lindberg D.R."/>
            <person name="Seaver E.C."/>
            <person name="Weisblat D.A."/>
            <person name="Putnam N.H."/>
            <person name="Rokhsar D.S."/>
        </authorList>
    </citation>
    <scope>NUCLEOTIDE SEQUENCE</scope>
</reference>
<dbReference type="HOGENOM" id="CLU_1735996_0_0_1"/>
<proteinExistence type="predicted"/>
<feature type="domain" description="C2H2-type" evidence="10">
    <location>
        <begin position="114"/>
        <end position="141"/>
    </location>
</feature>
<feature type="domain" description="C2H2-type" evidence="10">
    <location>
        <begin position="85"/>
        <end position="113"/>
    </location>
</feature>